<evidence type="ECO:0000256" key="2">
    <source>
        <dbReference type="ARBA" id="ARBA00022801"/>
    </source>
</evidence>
<evidence type="ECO:0000256" key="4">
    <source>
        <dbReference type="RuleBase" id="RU003690"/>
    </source>
</evidence>
<dbReference type="PANTHER" id="PTHR10353">
    <property type="entry name" value="GLYCOSYL HYDROLASE"/>
    <property type="match status" value="1"/>
</dbReference>
<reference evidence="5" key="1">
    <citation type="submission" date="2025-08" db="UniProtKB">
        <authorList>
            <consortium name="Ensembl"/>
        </authorList>
    </citation>
    <scope>IDENTIFICATION</scope>
</reference>
<dbReference type="SUPFAM" id="SSF51445">
    <property type="entry name" value="(Trans)glycosidases"/>
    <property type="match status" value="2"/>
</dbReference>
<protein>
    <submittedName>
        <fullName evidence="5">Lactase</fullName>
    </submittedName>
</protein>
<dbReference type="PANTHER" id="PTHR10353:SF36">
    <property type="entry name" value="LP05116P"/>
    <property type="match status" value="1"/>
</dbReference>
<proteinExistence type="inferred from homology"/>
<dbReference type="Pfam" id="PF00232">
    <property type="entry name" value="Glyco_hydro_1"/>
    <property type="match status" value="1"/>
</dbReference>
<dbReference type="GO" id="GO:0008422">
    <property type="term" value="F:beta-glucosidase activity"/>
    <property type="evidence" value="ECO:0007669"/>
    <property type="project" value="TreeGrafter"/>
</dbReference>
<evidence type="ECO:0000313" key="6">
    <source>
        <dbReference type="Proteomes" id="UP000264820"/>
    </source>
</evidence>
<dbReference type="InterPro" id="IPR017853">
    <property type="entry name" value="GH"/>
</dbReference>
<keyword evidence="3" id="KW-0326">Glycosidase</keyword>
<accession>A0A3Q2Y7X8</accession>
<organism evidence="5 6">
    <name type="scientific">Hippocampus comes</name>
    <name type="common">Tiger tail seahorse</name>
    <dbReference type="NCBI Taxonomy" id="109280"/>
    <lineage>
        <taxon>Eukaryota</taxon>
        <taxon>Metazoa</taxon>
        <taxon>Chordata</taxon>
        <taxon>Craniata</taxon>
        <taxon>Vertebrata</taxon>
        <taxon>Euteleostomi</taxon>
        <taxon>Actinopterygii</taxon>
        <taxon>Neopterygii</taxon>
        <taxon>Teleostei</taxon>
        <taxon>Neoteleostei</taxon>
        <taxon>Acanthomorphata</taxon>
        <taxon>Syngnathiaria</taxon>
        <taxon>Syngnathiformes</taxon>
        <taxon>Syngnathoidei</taxon>
        <taxon>Syngnathidae</taxon>
        <taxon>Hippocampus</taxon>
    </lineage>
</organism>
<evidence type="ECO:0000256" key="1">
    <source>
        <dbReference type="ARBA" id="ARBA00010838"/>
    </source>
</evidence>
<sequence>MCAGSPCISSSAYQIEGAWNADGKGTSIWDVFAHKPGSVPGNANGDVACDSYHRLQEDLYMLRALEVKSYRFSLSWSRIFPTGLRSSLNQKAYDLDGVKLRGYTAASLMDSFEWLDGFKVGFGLHHVDFQDLNRPRTPKYSAHFYHRCHLKKSQKMVKEL</sequence>
<dbReference type="GeneTree" id="ENSGT00940000155324"/>
<dbReference type="Ensembl" id="ENSHCOT00000021144.1">
    <property type="protein sequence ID" value="ENSHCOP00000013726.1"/>
    <property type="gene ID" value="ENSHCOG00000017127.1"/>
</dbReference>
<dbReference type="AlphaFoldDB" id="A0A3Q2Y7X8"/>
<reference evidence="5" key="2">
    <citation type="submission" date="2025-09" db="UniProtKB">
        <authorList>
            <consortium name="Ensembl"/>
        </authorList>
    </citation>
    <scope>IDENTIFICATION</scope>
</reference>
<name>A0A3Q2Y7X8_HIPCM</name>
<dbReference type="Proteomes" id="UP000264820">
    <property type="component" value="Unplaced"/>
</dbReference>
<dbReference type="GO" id="GO:0005975">
    <property type="term" value="P:carbohydrate metabolic process"/>
    <property type="evidence" value="ECO:0007669"/>
    <property type="project" value="InterPro"/>
</dbReference>
<dbReference type="Gene3D" id="3.20.20.80">
    <property type="entry name" value="Glycosidases"/>
    <property type="match status" value="2"/>
</dbReference>
<keyword evidence="6" id="KW-1185">Reference proteome</keyword>
<comment type="similarity">
    <text evidence="1 4">Belongs to the glycosyl hydrolase 1 family.</text>
</comment>
<evidence type="ECO:0000256" key="3">
    <source>
        <dbReference type="ARBA" id="ARBA00023295"/>
    </source>
</evidence>
<keyword evidence="2" id="KW-0378">Hydrolase</keyword>
<dbReference type="InterPro" id="IPR001360">
    <property type="entry name" value="Glyco_hydro_1"/>
</dbReference>
<evidence type="ECO:0000313" key="5">
    <source>
        <dbReference type="Ensembl" id="ENSHCOP00000013726.1"/>
    </source>
</evidence>